<gene>
    <name evidence="1" type="ordered locus">TTHA1873</name>
</gene>
<protein>
    <submittedName>
        <fullName evidence="1">Uncharacterized protein</fullName>
    </submittedName>
</protein>
<evidence type="ECO:0000313" key="2">
    <source>
        <dbReference type="Proteomes" id="UP000000532"/>
    </source>
</evidence>
<dbReference type="GeneID" id="3168153"/>
<dbReference type="SMR" id="Q5SH57"/>
<feature type="binding site" evidence="3 4">
    <location>
        <position position="95"/>
    </location>
    <ligand>
        <name>Ca(2+)</name>
        <dbReference type="ChEBI" id="CHEBI:29108"/>
        <label>3</label>
    </ligand>
</feature>
<dbReference type="RefSeq" id="WP_011228975.1">
    <property type="nucleotide sequence ID" value="NC_006461.1"/>
</dbReference>
<dbReference type="PDB" id="7WWO">
    <property type="method" value="X-ray"/>
    <property type="resolution" value="2.17 A"/>
    <property type="chains" value="A/B=1-176"/>
</dbReference>
<evidence type="ECO:0007829" key="3">
    <source>
        <dbReference type="PDB" id="7WRK"/>
    </source>
</evidence>
<dbReference type="KEGG" id="ttj:TTHA1873"/>
<dbReference type="PATRIC" id="fig|300852.9.peg.1840"/>
<keyword evidence="3 4" id="KW-0106">Calcium</keyword>
<evidence type="ECO:0007829" key="5">
    <source>
        <dbReference type="PDB" id="7WWO"/>
    </source>
</evidence>
<feature type="binding site" evidence="4 5">
    <location>
        <position position="24"/>
    </location>
    <ligand>
        <name>Ca(2+)</name>
        <dbReference type="ChEBI" id="CHEBI:29108"/>
        <label>1</label>
    </ligand>
</feature>
<dbReference type="PDB" id="7WRK">
    <property type="method" value="X-ray"/>
    <property type="resolution" value="1.78 A"/>
    <property type="chains" value="A=1-176"/>
</dbReference>
<organism evidence="1 2">
    <name type="scientific">Thermus thermophilus (strain ATCC 27634 / DSM 579 / HB8)</name>
    <dbReference type="NCBI Taxonomy" id="300852"/>
    <lineage>
        <taxon>Bacteria</taxon>
        <taxon>Thermotogati</taxon>
        <taxon>Deinococcota</taxon>
        <taxon>Deinococci</taxon>
        <taxon>Thermales</taxon>
        <taxon>Thermaceae</taxon>
        <taxon>Thermus</taxon>
    </lineage>
</organism>
<proteinExistence type="evidence at protein level"/>
<reference evidence="3 4" key="2">
    <citation type="journal article" date="2022" name="Acta Crystallogr. F Struct. Biol. Commun.">
        <title>Structure of the hypothetical protein TTHA1873 from Thermus thermophilus.</title>
        <authorList>
            <person name="Yuvaraj I."/>
            <person name="Chaudhary S.K."/>
            <person name="Jeyakanthan J."/>
            <person name="Sekar K."/>
        </authorList>
    </citation>
    <scope>X-RAY CRYSTALLOGRAPHY (1.78 ANGSTROMS) IN COMPLEX WITH CA(2+)</scope>
</reference>
<dbReference type="HOGENOM" id="CLU_1524436_0_0_0"/>
<dbReference type="EMBL" id="AP008226">
    <property type="protein sequence ID" value="BAD71696.1"/>
    <property type="molecule type" value="Genomic_DNA"/>
</dbReference>
<feature type="binding site" evidence="4 5">
    <location>
        <position position="29"/>
    </location>
    <ligand>
        <name>Ca(2+)</name>
        <dbReference type="ChEBI" id="CHEBI:29108"/>
        <label>1</label>
    </ligand>
</feature>
<keyword evidence="2" id="KW-1185">Reference proteome</keyword>
<dbReference type="AlphaFoldDB" id="Q5SH57"/>
<feature type="binding site" evidence="3 4">
    <location>
        <position position="97"/>
    </location>
    <ligand>
        <name>Ca(2+)</name>
        <dbReference type="ChEBI" id="CHEBI:29108"/>
        <label>3</label>
    </ligand>
</feature>
<evidence type="ECO:0007829" key="4">
    <source>
        <dbReference type="PDB" id="7WWN"/>
    </source>
</evidence>
<keyword evidence="3 4" id="KW-0002">3D-structure</keyword>
<evidence type="ECO:0000313" key="1">
    <source>
        <dbReference type="EMBL" id="BAD71696.1"/>
    </source>
</evidence>
<accession>Q5SH57</accession>
<feature type="binding site" evidence="3 4">
    <location>
        <position position="103"/>
    </location>
    <ligand>
        <name>Ca(2+)</name>
        <dbReference type="ChEBI" id="CHEBI:29108"/>
        <label>3</label>
    </ligand>
</feature>
<feature type="binding site" evidence="4 5">
    <location>
        <position position="170"/>
    </location>
    <ligand>
        <name>Ca(2+)</name>
        <dbReference type="ChEBI" id="CHEBI:29108"/>
        <label>1</label>
    </ligand>
</feature>
<dbReference type="EnsemblBacteria" id="BAD71696">
    <property type="protein sequence ID" value="BAD71696"/>
    <property type="gene ID" value="BAD71696"/>
</dbReference>
<keyword evidence="3 4" id="KW-0479">Metal-binding</keyword>
<dbReference type="GO" id="GO:0046872">
    <property type="term" value="F:metal ion binding"/>
    <property type="evidence" value="ECO:0007669"/>
    <property type="project" value="UniProtKB-KW"/>
</dbReference>
<dbReference type="PDB" id="8GZ0">
    <property type="method" value="X-ray"/>
    <property type="resolution" value="2.22 A"/>
    <property type="chains" value="A/B=1-176"/>
</dbReference>
<feature type="binding site" evidence="4 5">
    <location>
        <position position="25"/>
    </location>
    <ligand>
        <name>Ca(2+)</name>
        <dbReference type="ChEBI" id="CHEBI:29108"/>
        <label>1</label>
    </ligand>
</feature>
<feature type="binding site" evidence="3">
    <location>
        <position position="40"/>
    </location>
    <ligand>
        <name>Ca(2+)</name>
        <dbReference type="ChEBI" id="CHEBI:29108"/>
        <label>2</label>
    </ligand>
</feature>
<evidence type="ECO:0007829" key="6">
    <source>
        <dbReference type="PDB" id="8GZ0"/>
    </source>
</evidence>
<feature type="binding site" evidence="3">
    <location>
        <position position="29"/>
    </location>
    <ligand>
        <name>Ca(2+)</name>
        <dbReference type="ChEBI" id="CHEBI:29108"/>
        <label>2</label>
    </ligand>
</feature>
<name>Q5SH57_THET8</name>
<reference evidence="6" key="3">
    <citation type="journal article" date="2023" name="Proteins">
        <title>Functional characterization of a hypothetical protein (TTHA1873) from Thermus thermophilus.</title>
        <authorList>
            <person name="Yuvaraj I."/>
            <person name="Santosh K.C."/>
            <person name="Sekar K."/>
        </authorList>
    </citation>
    <scope>X-RAY CRYSTALLOGRAPHY (2.22 ANGSTROMS) IN COMPLEX WITH CA(2+)</scope>
</reference>
<sequence>MGNYLEDCATVDVQARPTAYALAISSLGEFNSLTGGTSTDPVAEGNDYYYRFEIRAWEGSSGPQTNVTLNVTRTLGNSTFAGSGTKGVDFEVELDPDGPFGPASYAPVLSADVQVLAWGPTGVQLRYLPSLAPGATLRFSLRANAVNGTNTTVQADATSTEAPGPYTVFETTTIIP</sequence>
<feature type="binding site" evidence="4 5">
    <location>
        <position position="40"/>
    </location>
    <ligand>
        <name>Ca(2+)</name>
        <dbReference type="ChEBI" id="CHEBI:29108"/>
        <label>1</label>
    </ligand>
</feature>
<feature type="binding site" evidence="3">
    <location>
        <position position="170"/>
    </location>
    <ligand>
        <name>Ca(2+)</name>
        <dbReference type="ChEBI" id="CHEBI:29108"/>
        <label>2</label>
    </ligand>
</feature>
<feature type="binding site" evidence="3">
    <location>
        <position position="171"/>
    </location>
    <ligand>
        <name>Ca(2+)</name>
        <dbReference type="ChEBI" id="CHEBI:29108"/>
        <label>2</label>
    </ligand>
</feature>
<feature type="binding site" evidence="3 4">
    <location>
        <position position="98"/>
    </location>
    <ligand>
        <name>Ca(2+)</name>
        <dbReference type="ChEBI" id="CHEBI:29108"/>
        <label>3</label>
    </ligand>
</feature>
<feature type="binding site" evidence="4 5">
    <location>
        <position position="171"/>
    </location>
    <ligand>
        <name>Ca(2+)</name>
        <dbReference type="ChEBI" id="CHEBI:29108"/>
        <label>1</label>
    </ligand>
</feature>
<dbReference type="Proteomes" id="UP000000532">
    <property type="component" value="Chromosome"/>
</dbReference>
<feature type="binding site" evidence="3 4">
    <location>
        <position position="101"/>
    </location>
    <ligand>
        <name>Ca(2+)</name>
        <dbReference type="ChEBI" id="CHEBI:29108"/>
        <label>3</label>
    </ligand>
</feature>
<reference evidence="1 2" key="1">
    <citation type="submission" date="2004-11" db="EMBL/GenBank/DDBJ databases">
        <title>Complete genome sequence of Thermus thermophilus HB8.</title>
        <authorList>
            <person name="Masui R."/>
            <person name="Kurokawa K."/>
            <person name="Nakagawa N."/>
            <person name="Tokunaga F."/>
            <person name="Koyama Y."/>
            <person name="Shibata T."/>
            <person name="Oshima T."/>
            <person name="Yokoyama S."/>
            <person name="Yasunaga T."/>
            <person name="Kuramitsu S."/>
        </authorList>
    </citation>
    <scope>NUCLEOTIDE SEQUENCE [LARGE SCALE GENOMIC DNA]</scope>
    <source>
        <strain evidence="2">ATCC 27634 / DSM 579 / HB8</strain>
    </source>
</reference>
<dbReference type="PDB" id="7WWN">
    <property type="method" value="X-ray"/>
    <property type="resolution" value="2.05 A"/>
    <property type="chains" value="A=1-176"/>
</dbReference>